<keyword evidence="4" id="KW-0159">Chromosome partition</keyword>
<dbReference type="SUPFAM" id="SSF52540">
    <property type="entry name" value="P-loop containing nucleoside triphosphate hydrolases"/>
    <property type="match status" value="1"/>
</dbReference>
<dbReference type="Pfam" id="PF09397">
    <property type="entry name" value="FtsK_gamma"/>
    <property type="match status" value="1"/>
</dbReference>
<keyword evidence="6" id="KW-0238">DNA-binding</keyword>
<dbReference type="PROSITE" id="PS50901">
    <property type="entry name" value="FTSK"/>
    <property type="match status" value="1"/>
</dbReference>
<dbReference type="InterPro" id="IPR050206">
    <property type="entry name" value="FtsK/SpoIIIE/SftA"/>
</dbReference>
<evidence type="ECO:0000256" key="9">
    <source>
        <dbReference type="SAM" id="Phobius"/>
    </source>
</evidence>
<dbReference type="Proteomes" id="UP001597502">
    <property type="component" value="Unassembled WGS sequence"/>
</dbReference>
<feature type="transmembrane region" description="Helical" evidence="9">
    <location>
        <begin position="88"/>
        <end position="104"/>
    </location>
</feature>
<evidence type="ECO:0000256" key="8">
    <source>
        <dbReference type="SAM" id="MobiDB-lite"/>
    </source>
</evidence>
<evidence type="ECO:0000256" key="2">
    <source>
        <dbReference type="ARBA" id="ARBA00006474"/>
    </source>
</evidence>
<feature type="transmembrane region" description="Helical" evidence="9">
    <location>
        <begin position="164"/>
        <end position="182"/>
    </location>
</feature>
<gene>
    <name evidence="11" type="ORF">ACFSUO_02655</name>
</gene>
<dbReference type="InterPro" id="IPR018541">
    <property type="entry name" value="Ftsk_gamma"/>
</dbReference>
<dbReference type="EMBL" id="JBHUNA010000004">
    <property type="protein sequence ID" value="MFD2759891.1"/>
    <property type="molecule type" value="Genomic_DNA"/>
</dbReference>
<reference evidence="12" key="1">
    <citation type="journal article" date="2019" name="Int. J. Syst. Evol. Microbiol.">
        <title>The Global Catalogue of Microorganisms (GCM) 10K type strain sequencing project: providing services to taxonomists for standard genome sequencing and annotation.</title>
        <authorList>
            <consortium name="The Broad Institute Genomics Platform"/>
            <consortium name="The Broad Institute Genome Sequencing Center for Infectious Disease"/>
            <person name="Wu L."/>
            <person name="Ma J."/>
        </authorList>
    </citation>
    <scope>NUCLEOTIDE SEQUENCE [LARGE SCALE GENOMIC DNA]</scope>
    <source>
        <strain evidence="12">TISTR 1535</strain>
    </source>
</reference>
<dbReference type="Gene3D" id="3.30.980.40">
    <property type="match status" value="1"/>
</dbReference>
<evidence type="ECO:0000256" key="5">
    <source>
        <dbReference type="ARBA" id="ARBA00022840"/>
    </source>
</evidence>
<dbReference type="PANTHER" id="PTHR22683">
    <property type="entry name" value="SPORULATION PROTEIN RELATED"/>
    <property type="match status" value="1"/>
</dbReference>
<dbReference type="Gene3D" id="3.40.50.300">
    <property type="entry name" value="P-loop containing nucleotide triphosphate hydrolases"/>
    <property type="match status" value="1"/>
</dbReference>
<dbReference type="Pfam" id="PF01580">
    <property type="entry name" value="FtsK_SpoIIIE"/>
    <property type="match status" value="1"/>
</dbReference>
<dbReference type="SUPFAM" id="SSF46785">
    <property type="entry name" value="Winged helix' DNA-binding domain"/>
    <property type="match status" value="1"/>
</dbReference>
<name>A0ABW5V359_9BACI</name>
<keyword evidence="12" id="KW-1185">Reference proteome</keyword>
<feature type="region of interest" description="Disordered" evidence="8">
    <location>
        <begin position="248"/>
        <end position="317"/>
    </location>
</feature>
<evidence type="ECO:0000313" key="11">
    <source>
        <dbReference type="EMBL" id="MFD2759891.1"/>
    </source>
</evidence>
<feature type="region of interest" description="Disordered" evidence="8">
    <location>
        <begin position="214"/>
        <end position="233"/>
    </location>
</feature>
<evidence type="ECO:0000256" key="3">
    <source>
        <dbReference type="ARBA" id="ARBA00022741"/>
    </source>
</evidence>
<dbReference type="InterPro" id="IPR036388">
    <property type="entry name" value="WH-like_DNA-bd_sf"/>
</dbReference>
<keyword evidence="9" id="KW-0472">Membrane</keyword>
<proteinExistence type="inferred from homology"/>
<dbReference type="RefSeq" id="WP_382390825.1">
    <property type="nucleotide sequence ID" value="NZ_JBHUNA010000004.1"/>
</dbReference>
<evidence type="ECO:0000256" key="4">
    <source>
        <dbReference type="ARBA" id="ARBA00022829"/>
    </source>
</evidence>
<dbReference type="Pfam" id="PF17854">
    <property type="entry name" value="FtsK_alpha"/>
    <property type="match status" value="1"/>
</dbReference>
<evidence type="ECO:0000256" key="7">
    <source>
        <dbReference type="PROSITE-ProRule" id="PRU00289"/>
    </source>
</evidence>
<dbReference type="InterPro" id="IPR002543">
    <property type="entry name" value="FtsK_dom"/>
</dbReference>
<evidence type="ECO:0000256" key="1">
    <source>
        <dbReference type="ARBA" id="ARBA00004141"/>
    </source>
</evidence>
<dbReference type="SMART" id="SM00843">
    <property type="entry name" value="Ftsk_gamma"/>
    <property type="match status" value="1"/>
</dbReference>
<comment type="similarity">
    <text evidence="2">Belongs to the FtsK/SpoIIIE/SftA family.</text>
</comment>
<feature type="transmembrane region" description="Helical" evidence="9">
    <location>
        <begin position="50"/>
        <end position="76"/>
    </location>
</feature>
<feature type="domain" description="FtsK" evidence="10">
    <location>
        <begin position="429"/>
        <end position="627"/>
    </location>
</feature>
<dbReference type="InterPro" id="IPR036390">
    <property type="entry name" value="WH_DNA-bd_sf"/>
</dbReference>
<keyword evidence="5 7" id="KW-0067">ATP-binding</keyword>
<feature type="transmembrane region" description="Helical" evidence="9">
    <location>
        <begin position="136"/>
        <end position="157"/>
    </location>
</feature>
<feature type="compositionally biased region" description="Acidic residues" evidence="8">
    <location>
        <begin position="216"/>
        <end position="229"/>
    </location>
</feature>
<evidence type="ECO:0000256" key="6">
    <source>
        <dbReference type="ARBA" id="ARBA00023125"/>
    </source>
</evidence>
<accession>A0ABW5V359</accession>
<keyword evidence="9" id="KW-1133">Transmembrane helix</keyword>
<dbReference type="SMART" id="SM00382">
    <property type="entry name" value="AAA"/>
    <property type="match status" value="1"/>
</dbReference>
<dbReference type="CDD" id="cd01127">
    <property type="entry name" value="TrwB_TraG_TraD_VirD4"/>
    <property type="match status" value="1"/>
</dbReference>
<dbReference type="InterPro" id="IPR041027">
    <property type="entry name" value="FtsK_alpha"/>
</dbReference>
<comment type="subcellular location">
    <subcellularLocation>
        <location evidence="1">Membrane</location>
        <topology evidence="1">Multi-pass membrane protein</topology>
    </subcellularLocation>
</comment>
<keyword evidence="9" id="KW-0812">Transmembrane</keyword>
<feature type="binding site" evidence="7">
    <location>
        <begin position="446"/>
        <end position="453"/>
    </location>
    <ligand>
        <name>ATP</name>
        <dbReference type="ChEBI" id="CHEBI:30616"/>
    </ligand>
</feature>
<evidence type="ECO:0000313" key="12">
    <source>
        <dbReference type="Proteomes" id="UP001597502"/>
    </source>
</evidence>
<sequence>MAKKKRKKKKNQLSKQVKSELLGLLFLFIAIFGSGASAISDGAIPGGLEYIFRFFLGIWYFVASVFLLIIGITLMIKRQLPSFSSKKMVGFYIIFGGVLLFSHIETYERLLALPESPSVLKATWNSLIAFVEGEGGAAQTGGGIIGALLLVFSYYLFSAAGAKIVSVFSILIGIIFMTEFSLGDFVAKWMERFVAVIRSAKQRLLEFKASSKESQNDEALDVEPDDTPEKDEPVIQDFTDVAYSFDVQETEENSDDTPVPDNAEPVPDEGKADEPVEVEEDNPLPMTESENHEYELPPPNLLAEPAQSSQQQEKSQIQATVRKLERTFQSFGVKARVTKVHVGPAVTKYEVYPEAGVKVSKIVNLHDDLALALAAKDIRIEAPIPGKSAVGIEVPNEEIAMVSLREVLDSAVTKQSSKLLFALGRDISGDAVVSELSKMPHMLIAGATGSGKSVCVNGIITTILMRAKPHEVKMMMIDPKKVELNVYNGIPHLLTPVVTDPKKASKALKKIVDEMERRYELFSETSTRNIEGYNDYIRKYNQTLPEEEQQPNLPYIVVLVDELADLMMVASNDVEDAITRLAQMARAAGIHLILATQRPSVDVITGVIKANIPSRIAFSVSSATDSRTILDAGGAEKLLGRGDMLFTPVGSSKPTRVQGAFLSDEEVERVVDHCVEQQKASYQEEMIPEETSEATSEVDDELYDEAVQLITEMQSASVSMLQRRFRIGYTRAARLIDAMEDRGIVGPYEGSKPRTVLVSQVNEEKTS</sequence>
<organism evidence="11 12">
    <name type="scientific">Lentibacillus juripiscarius</name>
    <dbReference type="NCBI Taxonomy" id="257446"/>
    <lineage>
        <taxon>Bacteria</taxon>
        <taxon>Bacillati</taxon>
        <taxon>Bacillota</taxon>
        <taxon>Bacilli</taxon>
        <taxon>Bacillales</taxon>
        <taxon>Bacillaceae</taxon>
        <taxon>Lentibacillus</taxon>
    </lineage>
</organism>
<dbReference type="Gene3D" id="1.10.10.10">
    <property type="entry name" value="Winged helix-like DNA-binding domain superfamily/Winged helix DNA-binding domain"/>
    <property type="match status" value="1"/>
</dbReference>
<dbReference type="PANTHER" id="PTHR22683:SF41">
    <property type="entry name" value="DNA TRANSLOCASE FTSK"/>
    <property type="match status" value="1"/>
</dbReference>
<dbReference type="InterPro" id="IPR003593">
    <property type="entry name" value="AAA+_ATPase"/>
</dbReference>
<keyword evidence="3 7" id="KW-0547">Nucleotide-binding</keyword>
<comment type="caution">
    <text evidence="11">The sequence shown here is derived from an EMBL/GenBank/DDBJ whole genome shotgun (WGS) entry which is preliminary data.</text>
</comment>
<protein>
    <submittedName>
        <fullName evidence="11">DNA translocase FtsK</fullName>
    </submittedName>
</protein>
<feature type="compositionally biased region" description="Low complexity" evidence="8">
    <location>
        <begin position="301"/>
        <end position="317"/>
    </location>
</feature>
<dbReference type="InterPro" id="IPR027417">
    <property type="entry name" value="P-loop_NTPase"/>
</dbReference>
<evidence type="ECO:0000259" key="10">
    <source>
        <dbReference type="PROSITE" id="PS50901"/>
    </source>
</evidence>